<dbReference type="InterPro" id="IPR001647">
    <property type="entry name" value="HTH_TetR"/>
</dbReference>
<dbReference type="Proteomes" id="UP001500713">
    <property type="component" value="Unassembled WGS sequence"/>
</dbReference>
<dbReference type="InterPro" id="IPR009057">
    <property type="entry name" value="Homeodomain-like_sf"/>
</dbReference>
<dbReference type="PANTHER" id="PTHR30055">
    <property type="entry name" value="HTH-TYPE TRANSCRIPTIONAL REGULATOR RUTR"/>
    <property type="match status" value="1"/>
</dbReference>
<evidence type="ECO:0000256" key="2">
    <source>
        <dbReference type="PROSITE-ProRule" id="PRU00335"/>
    </source>
</evidence>
<keyword evidence="5" id="KW-1185">Reference proteome</keyword>
<dbReference type="EMBL" id="BAAAEM010000002">
    <property type="protein sequence ID" value="GAA0470884.1"/>
    <property type="molecule type" value="Genomic_DNA"/>
</dbReference>
<feature type="DNA-binding region" description="H-T-H motif" evidence="2">
    <location>
        <begin position="17"/>
        <end position="36"/>
    </location>
</feature>
<dbReference type="InterPro" id="IPR050109">
    <property type="entry name" value="HTH-type_TetR-like_transc_reg"/>
</dbReference>
<keyword evidence="1 2" id="KW-0238">DNA-binding</keyword>
<dbReference type="Gene3D" id="1.10.357.10">
    <property type="entry name" value="Tetracycline Repressor, domain 2"/>
    <property type="match status" value="1"/>
</dbReference>
<dbReference type="SUPFAM" id="SSF46689">
    <property type="entry name" value="Homeodomain-like"/>
    <property type="match status" value="1"/>
</dbReference>
<sequence>MDAAAELLEELGFDKLNTNLICERAGLTPPALYRYFPNKYSVLKELGQRLMEVQNQALYDVLEELGPTPTVEQIADQLRGQYEVTITQKGASWIMRALHATPQLVDVRRSSHDKMVKRFIAVQSEQGESHNHAQIERRSRIIVETGYSMVEMLIDNPALDSDATLADTAIMIFALINENVASDRGQ</sequence>
<comment type="caution">
    <text evidence="4">The sequence shown here is derived from an EMBL/GenBank/DDBJ whole genome shotgun (WGS) entry which is preliminary data.</text>
</comment>
<feature type="domain" description="HTH tetR-type" evidence="3">
    <location>
        <begin position="1"/>
        <end position="54"/>
    </location>
</feature>
<dbReference type="PANTHER" id="PTHR30055:SF226">
    <property type="entry name" value="HTH-TYPE TRANSCRIPTIONAL REGULATOR PKSA"/>
    <property type="match status" value="1"/>
</dbReference>
<dbReference type="Pfam" id="PF00440">
    <property type="entry name" value="TetR_N"/>
    <property type="match status" value="1"/>
</dbReference>
<reference evidence="4 5" key="1">
    <citation type="journal article" date="2019" name="Int. J. Syst. Evol. Microbiol.">
        <title>The Global Catalogue of Microorganisms (GCM) 10K type strain sequencing project: providing services to taxonomists for standard genome sequencing and annotation.</title>
        <authorList>
            <consortium name="The Broad Institute Genomics Platform"/>
            <consortium name="The Broad Institute Genome Sequencing Center for Infectious Disease"/>
            <person name="Wu L."/>
            <person name="Ma J."/>
        </authorList>
    </citation>
    <scope>NUCLEOTIDE SEQUENCE [LARGE SCALE GENOMIC DNA]</scope>
    <source>
        <strain evidence="4 5">JCM 14162</strain>
    </source>
</reference>
<evidence type="ECO:0000313" key="5">
    <source>
        <dbReference type="Proteomes" id="UP001500713"/>
    </source>
</evidence>
<evidence type="ECO:0000256" key="1">
    <source>
        <dbReference type="ARBA" id="ARBA00023125"/>
    </source>
</evidence>
<gene>
    <name evidence="4" type="ORF">GCM10009096_09750</name>
</gene>
<evidence type="ECO:0000259" key="3">
    <source>
        <dbReference type="PROSITE" id="PS50977"/>
    </source>
</evidence>
<proteinExistence type="predicted"/>
<organism evidence="4 5">
    <name type="scientific">Parasphingorhabdus litoris</name>
    <dbReference type="NCBI Taxonomy" id="394733"/>
    <lineage>
        <taxon>Bacteria</taxon>
        <taxon>Pseudomonadati</taxon>
        <taxon>Pseudomonadota</taxon>
        <taxon>Alphaproteobacteria</taxon>
        <taxon>Sphingomonadales</taxon>
        <taxon>Sphingomonadaceae</taxon>
        <taxon>Parasphingorhabdus</taxon>
    </lineage>
</organism>
<dbReference type="PROSITE" id="PS50977">
    <property type="entry name" value="HTH_TETR_2"/>
    <property type="match status" value="1"/>
</dbReference>
<name>A0ABN1A9C5_9SPHN</name>
<protein>
    <recommendedName>
        <fullName evidence="3">HTH tetR-type domain-containing protein</fullName>
    </recommendedName>
</protein>
<accession>A0ABN1A9C5</accession>
<evidence type="ECO:0000313" key="4">
    <source>
        <dbReference type="EMBL" id="GAA0470884.1"/>
    </source>
</evidence>